<keyword evidence="3" id="KW-1185">Reference proteome</keyword>
<evidence type="ECO:0000313" key="3">
    <source>
        <dbReference type="Proteomes" id="UP000268553"/>
    </source>
</evidence>
<dbReference type="RefSeq" id="WP_125231366.1">
    <property type="nucleotide sequence ID" value="NZ_RWJI01000003.1"/>
</dbReference>
<sequence>MFKPFKGLFRGCIGFFIGGAKERRQMDGILKFLRSDLFLSLLGGFALGVAGLTLVKPVFANHKTVEVSHSITIGT</sequence>
<proteinExistence type="predicted"/>
<protein>
    <submittedName>
        <fullName evidence="2">Uncharacterized protein</fullName>
    </submittedName>
</protein>
<feature type="transmembrane region" description="Helical" evidence="1">
    <location>
        <begin position="37"/>
        <end position="55"/>
    </location>
</feature>
<keyword evidence="1" id="KW-0472">Membrane</keyword>
<keyword evidence="1" id="KW-0812">Transmembrane</keyword>
<name>A0A3R8Q1C1_9SPHN</name>
<reference evidence="2 3" key="1">
    <citation type="submission" date="2018-12" db="EMBL/GenBank/DDBJ databases">
        <authorList>
            <person name="Kim S.-J."/>
            <person name="Jung G.-Y."/>
        </authorList>
    </citation>
    <scope>NUCLEOTIDE SEQUENCE [LARGE SCALE GENOMIC DNA]</scope>
    <source>
        <strain evidence="2 3">03SU3-P</strain>
    </source>
</reference>
<evidence type="ECO:0000256" key="1">
    <source>
        <dbReference type="SAM" id="Phobius"/>
    </source>
</evidence>
<dbReference type="Proteomes" id="UP000268553">
    <property type="component" value="Unassembled WGS sequence"/>
</dbReference>
<dbReference type="AlphaFoldDB" id="A0A3R8Q1C1"/>
<dbReference type="EMBL" id="RWJI01000003">
    <property type="protein sequence ID" value="RRQ50962.1"/>
    <property type="molecule type" value="Genomic_DNA"/>
</dbReference>
<accession>A0A3R8Q1C1</accession>
<evidence type="ECO:0000313" key="2">
    <source>
        <dbReference type="EMBL" id="RRQ50962.1"/>
    </source>
</evidence>
<gene>
    <name evidence="2" type="ORF">D7D48_10395</name>
</gene>
<comment type="caution">
    <text evidence="2">The sequence shown here is derived from an EMBL/GenBank/DDBJ whole genome shotgun (WGS) entry which is preliminary data.</text>
</comment>
<organism evidence="2 3">
    <name type="scientific">Sphingorhabdus wooponensis</name>
    <dbReference type="NCBI Taxonomy" id="940136"/>
    <lineage>
        <taxon>Bacteria</taxon>
        <taxon>Pseudomonadati</taxon>
        <taxon>Pseudomonadota</taxon>
        <taxon>Alphaproteobacteria</taxon>
        <taxon>Sphingomonadales</taxon>
        <taxon>Sphingomonadaceae</taxon>
        <taxon>Sphingorhabdus</taxon>
    </lineage>
</organism>
<keyword evidence="1" id="KW-1133">Transmembrane helix</keyword>